<dbReference type="InterPro" id="IPR036188">
    <property type="entry name" value="FAD/NAD-bd_sf"/>
</dbReference>
<reference evidence="2 5" key="1">
    <citation type="submission" date="2018-09" db="EMBL/GenBank/DDBJ databases">
        <title>Roseomonas sp. nov., isolated from feces of Tibetan antelopes in the Qinghai-Tibet plateau, China.</title>
        <authorList>
            <person name="Tian Z."/>
        </authorList>
    </citation>
    <scope>NUCLEOTIDE SEQUENCE [LARGE SCALE GENOMIC DNA]</scope>
    <source>
        <strain evidence="3 4">Z23</strain>
        <strain evidence="2 5">Z24</strain>
    </source>
</reference>
<dbReference type="InParanoid" id="A0A3A9JB59"/>
<dbReference type="SUPFAM" id="SSF51905">
    <property type="entry name" value="FAD/NAD(P)-binding domain"/>
    <property type="match status" value="1"/>
</dbReference>
<dbReference type="EMBL" id="RFLX01000008">
    <property type="protein sequence ID" value="RMI24535.1"/>
    <property type="molecule type" value="Genomic_DNA"/>
</dbReference>
<dbReference type="Proteomes" id="UP000274097">
    <property type="component" value="Unassembled WGS sequence"/>
</dbReference>
<dbReference type="Pfam" id="PF05834">
    <property type="entry name" value="Lycopene_cycl"/>
    <property type="match status" value="1"/>
</dbReference>
<comment type="caution">
    <text evidence="2">The sequence shown here is derived from an EMBL/GenBank/DDBJ whole genome shotgun (WGS) entry which is preliminary data.</text>
</comment>
<comment type="similarity">
    <text evidence="1">Belongs to the lycopene cyclase family.</text>
</comment>
<dbReference type="GO" id="GO:0016117">
    <property type="term" value="P:carotenoid biosynthetic process"/>
    <property type="evidence" value="ECO:0007669"/>
    <property type="project" value="InterPro"/>
</dbReference>
<dbReference type="InterPro" id="IPR010108">
    <property type="entry name" value="Lycopene_cyclase_b/e"/>
</dbReference>
<evidence type="ECO:0000313" key="5">
    <source>
        <dbReference type="Proteomes" id="UP000278036"/>
    </source>
</evidence>
<protein>
    <submittedName>
        <fullName evidence="2">Lycopene cyclase</fullName>
    </submittedName>
</protein>
<dbReference type="RefSeq" id="WP_120639126.1">
    <property type="nucleotide sequence ID" value="NZ_RAQU01000092.1"/>
</dbReference>
<dbReference type="GO" id="GO:0045436">
    <property type="term" value="F:lycopene beta cyclase activity"/>
    <property type="evidence" value="ECO:0007669"/>
    <property type="project" value="InterPro"/>
</dbReference>
<evidence type="ECO:0000313" key="4">
    <source>
        <dbReference type="Proteomes" id="UP000274097"/>
    </source>
</evidence>
<dbReference type="InterPro" id="IPR008461">
    <property type="entry name" value="CrtY"/>
</dbReference>
<dbReference type="OrthoDB" id="5793379at2"/>
<dbReference type="NCBIfam" id="TIGR01789">
    <property type="entry name" value="lycopene_cycl"/>
    <property type="match status" value="1"/>
</dbReference>
<dbReference type="NCBIfam" id="TIGR01790">
    <property type="entry name" value="carotene-cycl"/>
    <property type="match status" value="1"/>
</dbReference>
<sequence>MSPTPPAPQGYDLLLAGGGLANGLIALRLRQRRPELRLLLVEAGPRLGGDHTWSFFEADLTAAQRDWVAPLVAHRWDGYEVRFPARQRQLSSGYASVTSARFHDQLSRVLGDAVRLEAPVAHLAADGATLADGTALPAAAVIDGRGPDAAAELALGYQKFLGQEVRLAVPHGLRRPIVMDATVEQLDGYRFLYVLPLDDRRLLIEDTRYADGPELDKPALRRAIAAYAAAQNWRIRTVLREEEGVLPVALDGDIQAYWQARAATPQAGLRAALFHPTTGYSLPDAVRLADAIAAAPALDAASLNALVRQHSVALWQRRAFFRRLNRMLFRAARPGQRYRVLERFYGLPQPLIERFYAAEPSLMDKLRILSGRPPVPVLAALPCLLERGRPG</sequence>
<dbReference type="GO" id="GO:0016705">
    <property type="term" value="F:oxidoreductase activity, acting on paired donors, with incorporation or reduction of molecular oxygen"/>
    <property type="evidence" value="ECO:0007669"/>
    <property type="project" value="InterPro"/>
</dbReference>
<organism evidence="2 5">
    <name type="scientific">Teichococcus wenyumeiae</name>
    <dbReference type="NCBI Taxonomy" id="2478470"/>
    <lineage>
        <taxon>Bacteria</taxon>
        <taxon>Pseudomonadati</taxon>
        <taxon>Pseudomonadota</taxon>
        <taxon>Alphaproteobacteria</taxon>
        <taxon>Acetobacterales</taxon>
        <taxon>Roseomonadaceae</taxon>
        <taxon>Roseomonas</taxon>
    </lineage>
</organism>
<evidence type="ECO:0000256" key="1">
    <source>
        <dbReference type="ARBA" id="ARBA00006599"/>
    </source>
</evidence>
<proteinExistence type="inferred from homology"/>
<keyword evidence="4" id="KW-1185">Reference proteome</keyword>
<evidence type="ECO:0000313" key="2">
    <source>
        <dbReference type="EMBL" id="RKK03340.1"/>
    </source>
</evidence>
<accession>A0A3A9JB59</accession>
<gene>
    <name evidence="2" type="primary">crtY</name>
    <name evidence="2" type="ORF">D6Z83_15150</name>
    <name evidence="3" type="ORF">EBE87_12660</name>
</gene>
<evidence type="ECO:0000313" key="3">
    <source>
        <dbReference type="EMBL" id="RMI24535.1"/>
    </source>
</evidence>
<dbReference type="AlphaFoldDB" id="A0A3A9JB59"/>
<name>A0A3A9JB59_9PROT</name>
<dbReference type="Proteomes" id="UP000278036">
    <property type="component" value="Unassembled WGS sequence"/>
</dbReference>
<dbReference type="EMBL" id="RAQU01000092">
    <property type="protein sequence ID" value="RKK03340.1"/>
    <property type="molecule type" value="Genomic_DNA"/>
</dbReference>